<dbReference type="EMBL" id="JOTP01000007">
    <property type="protein sequence ID" value="KEP26737.1"/>
    <property type="molecule type" value="Genomic_DNA"/>
</dbReference>
<dbReference type="InterPro" id="IPR011682">
    <property type="entry name" value="Glyco_hydro_38_C"/>
</dbReference>
<dbReference type="SUPFAM" id="SSF74650">
    <property type="entry name" value="Galactose mutarotase-like"/>
    <property type="match status" value="1"/>
</dbReference>
<dbReference type="GO" id="GO:0004559">
    <property type="term" value="F:alpha-mannosidase activity"/>
    <property type="evidence" value="ECO:0007669"/>
    <property type="project" value="InterPro"/>
</dbReference>
<dbReference type="Gene3D" id="2.70.98.30">
    <property type="entry name" value="Golgi alpha-mannosidase II, domain 4"/>
    <property type="match status" value="1"/>
</dbReference>
<feature type="domain" description="Glycoside hydrolase family 38 central" evidence="5">
    <location>
        <begin position="275"/>
        <end position="353"/>
    </location>
</feature>
<proteinExistence type="inferred from homology"/>
<evidence type="ECO:0000256" key="2">
    <source>
        <dbReference type="ARBA" id="ARBA00022723"/>
    </source>
</evidence>
<dbReference type="RefSeq" id="WP_034320482.1">
    <property type="nucleotide sequence ID" value="NZ_JOTP01000007.1"/>
</dbReference>
<dbReference type="eggNOG" id="COG0383">
    <property type="taxonomic scope" value="Bacteria"/>
</dbReference>
<comment type="caution">
    <text evidence="6">The sequence shown here is derived from an EMBL/GenBank/DDBJ whole genome shotgun (WGS) entry which is preliminary data.</text>
</comment>
<name>A0A081LBW1_9BACI</name>
<gene>
    <name evidence="6" type="ORF">BA70_17795</name>
</gene>
<dbReference type="Pfam" id="PF07748">
    <property type="entry name" value="Glyco_hydro_38C"/>
    <property type="match status" value="1"/>
</dbReference>
<dbReference type="Pfam" id="PF17677">
    <property type="entry name" value="Glyco_hydro38C2"/>
    <property type="match status" value="1"/>
</dbReference>
<evidence type="ECO:0000259" key="5">
    <source>
        <dbReference type="SMART" id="SM00872"/>
    </source>
</evidence>
<dbReference type="GO" id="GO:0006013">
    <property type="term" value="P:mannose metabolic process"/>
    <property type="evidence" value="ECO:0007669"/>
    <property type="project" value="InterPro"/>
</dbReference>
<dbReference type="AlphaFoldDB" id="A0A081LBW1"/>
<dbReference type="SMART" id="SM00872">
    <property type="entry name" value="Alpha-mann_mid"/>
    <property type="match status" value="1"/>
</dbReference>
<evidence type="ECO:0000313" key="7">
    <source>
        <dbReference type="Proteomes" id="UP000028091"/>
    </source>
</evidence>
<dbReference type="InterPro" id="IPR015341">
    <property type="entry name" value="Glyco_hydro_38_cen"/>
</dbReference>
<evidence type="ECO:0000313" key="6">
    <source>
        <dbReference type="EMBL" id="KEP26737.1"/>
    </source>
</evidence>
<dbReference type="OrthoDB" id="9764050at2"/>
<dbReference type="InterPro" id="IPR028995">
    <property type="entry name" value="Glyco_hydro_57/38_cen_sf"/>
</dbReference>
<dbReference type="NCBIfam" id="NF007331">
    <property type="entry name" value="PRK09819.1"/>
    <property type="match status" value="1"/>
</dbReference>
<dbReference type="InterPro" id="IPR037094">
    <property type="entry name" value="Glyco_hydro_38_cen_sf"/>
</dbReference>
<dbReference type="Proteomes" id="UP000028091">
    <property type="component" value="Unassembled WGS sequence"/>
</dbReference>
<dbReference type="GO" id="GO:0009313">
    <property type="term" value="P:oligosaccharide catabolic process"/>
    <property type="evidence" value="ECO:0007669"/>
    <property type="project" value="TreeGrafter"/>
</dbReference>
<dbReference type="PANTHER" id="PTHR46017:SF2">
    <property type="entry name" value="MANNOSYLGLYCERATE HYDROLASE"/>
    <property type="match status" value="1"/>
</dbReference>
<keyword evidence="3" id="KW-0378">Hydrolase</keyword>
<protein>
    <submittedName>
        <fullName evidence="6">Alpha-mannosidase</fullName>
    </submittedName>
</protein>
<dbReference type="Pfam" id="PF09261">
    <property type="entry name" value="Alpha-mann_mid"/>
    <property type="match status" value="1"/>
</dbReference>
<dbReference type="InterPro" id="IPR011330">
    <property type="entry name" value="Glyco_hydro/deAcase_b/a-brl"/>
</dbReference>
<dbReference type="InterPro" id="IPR011013">
    <property type="entry name" value="Gal_mutarotase_sf_dom"/>
</dbReference>
<keyword evidence="2" id="KW-0479">Metal-binding</keyword>
<reference evidence="6 7" key="1">
    <citation type="submission" date="2012-09" db="EMBL/GenBank/DDBJ databases">
        <title>Genome Sequence of Bacillus sp. DW5-4.</title>
        <authorList>
            <person name="Lai Q."/>
            <person name="Liu Y."/>
            <person name="Shao Z."/>
        </authorList>
    </citation>
    <scope>NUCLEOTIDE SEQUENCE [LARGE SCALE GENOMIC DNA]</scope>
    <source>
        <strain evidence="6 7">DW5-4</strain>
    </source>
</reference>
<dbReference type="PANTHER" id="PTHR46017">
    <property type="entry name" value="ALPHA-MANNOSIDASE 2C1"/>
    <property type="match status" value="1"/>
</dbReference>
<dbReference type="GO" id="GO:0030246">
    <property type="term" value="F:carbohydrate binding"/>
    <property type="evidence" value="ECO:0007669"/>
    <property type="project" value="InterPro"/>
</dbReference>
<dbReference type="Pfam" id="PF01074">
    <property type="entry name" value="Glyco_hydro_38N"/>
    <property type="match status" value="1"/>
</dbReference>
<dbReference type="SUPFAM" id="SSF88688">
    <property type="entry name" value="Families 57/38 glycoside transferase middle domain"/>
    <property type="match status" value="1"/>
</dbReference>
<sequence length="887" mass="101493">MTVNVHVIPHTHWDREWYFTTSRSRIYLMKSVMDILDTLETDERFHYFMLDAQASLLDDYLKWRPEDENRIKKLVTAKRLIIGPWYTQTDQLVISGESIVRNLQYGIERCQQFGHVMKVGYVPDSFGQSAQMPQIYQGFGIVDTAFWRGVSDHMTNHTEFNWRGADGSEVFAVNLPFGYYYGGNIPEKDEDLQAFLSEKIGALQAKATTKNVYFPNGFDQAPIRKNLPDLLEKANELDEHHYQISSLEDYIAAVKKERTSFDTLQGELIHAKHMRIHKSIFSTRADLKILNNQIENYLVNVMEPILTISYSLGHDYPHDTVRDIWYLMFENAAHDSIGGCNSDTTNQDVFFRYKQAKEIAENLVDLHMRLIAIRLQTEQEITFTLFNTLPSKRSEVIEVETFITERPFTLKDANGRTLHYTVKSKTDVTDYVLAQQISLNPSKEVYMPKQVWKAVLLIEANDLPSVGYTQVSMVFDESSESVWEQAEGRVIENAYYRISANDNGSLEITDKQTGQTFSEQMIFEDNGDDGDSYNYSPPREDLYVSSKDISSADITVSKSRLQEELTIQLHLTVPYDLEERSEQKVTTSLPITAKVALNKDESVIRFHVDVDNHALDHRLRVLFDTGIASKVSLSDQQFGTIERPTELSQELEWWSNEHWEEKPITIEPMQSFVALRDEAYGVTLLTDCVREYQITGEGYTTIAYTLFRCFGKMGKENLLYRPGRASGEKIVETPDAQLQGALSFSFGMLYSQEAVSEGHLAQLAKRYTTPVQCYERADFLNGRLIFSFRDEEEDLQSTYSLLDIETDGAILSALKKEEHGTGIVIRLFNPYLTRQTAASINSSSLQHGETANLGETPEGHILKAQHGSLQIEPLTPCQVQTYIVKKK</sequence>
<keyword evidence="7" id="KW-1185">Reference proteome</keyword>
<dbReference type="Gene3D" id="3.20.110.10">
    <property type="entry name" value="Glycoside hydrolase 38, N terminal domain"/>
    <property type="match status" value="1"/>
</dbReference>
<dbReference type="InterPro" id="IPR027291">
    <property type="entry name" value="Glyco_hydro_38_N_sf"/>
</dbReference>
<organism evidence="6 7">
    <name type="scientific">Bacillus zhangzhouensis</name>
    <dbReference type="NCBI Taxonomy" id="1178540"/>
    <lineage>
        <taxon>Bacteria</taxon>
        <taxon>Bacillati</taxon>
        <taxon>Bacillota</taxon>
        <taxon>Bacilli</taxon>
        <taxon>Bacillales</taxon>
        <taxon>Bacillaceae</taxon>
        <taxon>Bacillus</taxon>
    </lineage>
</organism>
<evidence type="ECO:0000256" key="4">
    <source>
        <dbReference type="ARBA" id="ARBA00023295"/>
    </source>
</evidence>
<keyword evidence="4" id="KW-0326">Glycosidase</keyword>
<comment type="similarity">
    <text evidence="1">Belongs to the glycosyl hydrolase 38 family.</text>
</comment>
<evidence type="ECO:0000256" key="1">
    <source>
        <dbReference type="ARBA" id="ARBA00009792"/>
    </source>
</evidence>
<dbReference type="GO" id="GO:0046872">
    <property type="term" value="F:metal ion binding"/>
    <property type="evidence" value="ECO:0007669"/>
    <property type="project" value="UniProtKB-KW"/>
</dbReference>
<dbReference type="InterPro" id="IPR041147">
    <property type="entry name" value="GH38_C"/>
</dbReference>
<dbReference type="SUPFAM" id="SSF88713">
    <property type="entry name" value="Glycoside hydrolase/deacetylase"/>
    <property type="match status" value="1"/>
</dbReference>
<dbReference type="Gene3D" id="1.20.1270.50">
    <property type="entry name" value="Glycoside hydrolase family 38, central domain"/>
    <property type="match status" value="1"/>
</dbReference>
<dbReference type="CDD" id="cd10815">
    <property type="entry name" value="GH38N_AMII_EcMngB_like"/>
    <property type="match status" value="1"/>
</dbReference>
<evidence type="ECO:0000256" key="3">
    <source>
        <dbReference type="ARBA" id="ARBA00022801"/>
    </source>
</evidence>
<dbReference type="InterPro" id="IPR000602">
    <property type="entry name" value="Glyco_hydro_38_N"/>
</dbReference>
<accession>A0A081LBW1</accession>